<organism evidence="2 3">
    <name type="scientific">Streptomyces broussonetiae</name>
    <dbReference type="NCBI Taxonomy" id="2686304"/>
    <lineage>
        <taxon>Bacteria</taxon>
        <taxon>Bacillati</taxon>
        <taxon>Actinomycetota</taxon>
        <taxon>Actinomycetes</taxon>
        <taxon>Kitasatosporales</taxon>
        <taxon>Streptomycetaceae</taxon>
        <taxon>Streptomyces</taxon>
    </lineage>
</organism>
<dbReference type="AlphaFoldDB" id="A0A6I6N2J3"/>
<feature type="region of interest" description="Disordered" evidence="1">
    <location>
        <begin position="1"/>
        <end position="52"/>
    </location>
</feature>
<dbReference type="EMBL" id="CP047020">
    <property type="protein sequence ID" value="QHA03085.1"/>
    <property type="molecule type" value="Genomic_DNA"/>
</dbReference>
<evidence type="ECO:0000313" key="2">
    <source>
        <dbReference type="EMBL" id="QHA03085.1"/>
    </source>
</evidence>
<evidence type="ECO:0000313" key="3">
    <source>
        <dbReference type="Proteomes" id="UP000436138"/>
    </source>
</evidence>
<proteinExistence type="predicted"/>
<accession>A0A6I6N2J3</accession>
<protein>
    <submittedName>
        <fullName evidence="2">Uncharacterized protein</fullName>
    </submittedName>
</protein>
<dbReference type="Proteomes" id="UP000436138">
    <property type="component" value="Chromosome"/>
</dbReference>
<evidence type="ECO:0000256" key="1">
    <source>
        <dbReference type="SAM" id="MobiDB-lite"/>
    </source>
</evidence>
<gene>
    <name evidence="2" type="ORF">GQF42_07165</name>
</gene>
<dbReference type="RefSeq" id="WP_158918729.1">
    <property type="nucleotide sequence ID" value="NZ_CP047020.1"/>
</dbReference>
<reference evidence="2 3" key="1">
    <citation type="submission" date="2019-12" db="EMBL/GenBank/DDBJ databases">
        <title>Streptomyces sp. strain T44 isolated from rhizosphere soil of Broussonetia papyrifera.</title>
        <authorList>
            <person name="Mo P."/>
        </authorList>
    </citation>
    <scope>NUCLEOTIDE SEQUENCE [LARGE SCALE GENOMIC DNA]</scope>
    <source>
        <strain evidence="2 3">T44</strain>
    </source>
</reference>
<name>A0A6I6N2J3_9ACTN</name>
<keyword evidence="3" id="KW-1185">Reference proteome</keyword>
<feature type="compositionally biased region" description="Basic and acidic residues" evidence="1">
    <location>
        <begin position="35"/>
        <end position="52"/>
    </location>
</feature>
<sequence length="52" mass="5464">MGGGAQVVPGALDHLSSAGAHGRTGGRARTACLDRTAHRAARFEPARARRRR</sequence>
<dbReference type="KEGG" id="sbro:GQF42_07165"/>